<reference evidence="2 3" key="1">
    <citation type="submission" date="2019-07" db="EMBL/GenBank/DDBJ databases">
        <title>Whole genome shotgun sequence of Acetobacter oeni NBRC 105207.</title>
        <authorList>
            <person name="Hosoyama A."/>
            <person name="Uohara A."/>
            <person name="Ohji S."/>
            <person name="Ichikawa N."/>
        </authorList>
    </citation>
    <scope>NUCLEOTIDE SEQUENCE [LARGE SCALE GENOMIC DNA]</scope>
    <source>
        <strain evidence="2 3">NBRC 105207</strain>
    </source>
</reference>
<keyword evidence="1" id="KW-0812">Transmembrane</keyword>
<dbReference type="AlphaFoldDB" id="A0A511XJ94"/>
<organism evidence="2 3">
    <name type="scientific">Acetobacter oeni</name>
    <dbReference type="NCBI Taxonomy" id="304077"/>
    <lineage>
        <taxon>Bacteria</taxon>
        <taxon>Pseudomonadati</taxon>
        <taxon>Pseudomonadota</taxon>
        <taxon>Alphaproteobacteria</taxon>
        <taxon>Acetobacterales</taxon>
        <taxon>Acetobacteraceae</taxon>
        <taxon>Acetobacter</taxon>
    </lineage>
</organism>
<dbReference type="EMBL" id="BJYG01000013">
    <property type="protein sequence ID" value="GEN62998.1"/>
    <property type="molecule type" value="Genomic_DNA"/>
</dbReference>
<dbReference type="Proteomes" id="UP000321746">
    <property type="component" value="Unassembled WGS sequence"/>
</dbReference>
<proteinExistence type="predicted"/>
<dbReference type="OrthoDB" id="7238679at2"/>
<feature type="transmembrane region" description="Helical" evidence="1">
    <location>
        <begin position="20"/>
        <end position="41"/>
    </location>
</feature>
<accession>A0A511XJ94</accession>
<feature type="transmembrane region" description="Helical" evidence="1">
    <location>
        <begin position="238"/>
        <end position="259"/>
    </location>
</feature>
<keyword evidence="3" id="KW-1185">Reference proteome</keyword>
<protein>
    <recommendedName>
        <fullName evidence="4">Glycosyltransferase RgtA/B/C/D-like domain-containing protein</fullName>
    </recommendedName>
</protein>
<gene>
    <name evidence="2" type="ORF">AOE01nite_12220</name>
</gene>
<feature type="transmembrane region" description="Helical" evidence="1">
    <location>
        <begin position="145"/>
        <end position="166"/>
    </location>
</feature>
<keyword evidence="1" id="KW-1133">Transmembrane helix</keyword>
<feature type="transmembrane region" description="Helical" evidence="1">
    <location>
        <begin position="103"/>
        <end position="136"/>
    </location>
</feature>
<evidence type="ECO:0008006" key="4">
    <source>
        <dbReference type="Google" id="ProtNLM"/>
    </source>
</evidence>
<evidence type="ECO:0000256" key="1">
    <source>
        <dbReference type="SAM" id="Phobius"/>
    </source>
</evidence>
<comment type="caution">
    <text evidence="2">The sequence shown here is derived from an EMBL/GenBank/DDBJ whole genome shotgun (WGS) entry which is preliminary data.</text>
</comment>
<evidence type="ECO:0000313" key="2">
    <source>
        <dbReference type="EMBL" id="GEN62998.1"/>
    </source>
</evidence>
<sequence length="512" mass="54833">MQDSSVERTLAVPPSPAAKVWRNSFLITLVGAIILFVPTLLNRDVFFYWDTPTYINGAGAGVMRLLGDHAWLMPAVSQENPYPTAPGGIISTRGGVYLAGRSVYYGALLFASILAGSLMIAAAVQALVVSFTILLFFRAFLPGRVGYALVCMAVLTIVTPLGYFTGLMMPDIFASVTILLIVTLLCGWDRLSRGDRMAAFVILSFAMLAHNSHPPLAVLLVMTGYAFARLGRLPRAPLIRPAMLVLAAVCVGLTGEVVFTRVATHAVGSPPVRLPFLSAHLQEMGPGTTYLKNHCPQAHFEICNDRVKLPVDWRDFMFSTSPATGVFALAGAPAKRRISDEQVTFALAVLKDQPVATVMGLSAAFAEQLAMFRVQEIYILDAVAPRLPPKESRRAMQSVVASPGDLEQVLTAVTYTALILSVLVLAVIIVRTRTSRSAAGPGTQLWPATALVIAGLAINAAVCGIVASPYDRFQARVIWLLPLLALVHLAARGQASGRASRPVSTASGRVVR</sequence>
<feature type="transmembrane region" description="Helical" evidence="1">
    <location>
        <begin position="200"/>
        <end position="226"/>
    </location>
</feature>
<feature type="transmembrane region" description="Helical" evidence="1">
    <location>
        <begin position="412"/>
        <end position="433"/>
    </location>
</feature>
<keyword evidence="1" id="KW-0472">Membrane</keyword>
<evidence type="ECO:0000313" key="3">
    <source>
        <dbReference type="Proteomes" id="UP000321746"/>
    </source>
</evidence>
<feature type="transmembrane region" description="Helical" evidence="1">
    <location>
        <begin position="445"/>
        <end position="467"/>
    </location>
</feature>
<name>A0A511XJ94_9PROT</name>
<dbReference type="RefSeq" id="WP_146887146.1">
    <property type="nucleotide sequence ID" value="NZ_BJYG01000013.1"/>
</dbReference>
<feature type="transmembrane region" description="Helical" evidence="1">
    <location>
        <begin position="172"/>
        <end position="188"/>
    </location>
</feature>